<organism evidence="2 3">
    <name type="scientific">Elasticomyces elasticus</name>
    <dbReference type="NCBI Taxonomy" id="574655"/>
    <lineage>
        <taxon>Eukaryota</taxon>
        <taxon>Fungi</taxon>
        <taxon>Dikarya</taxon>
        <taxon>Ascomycota</taxon>
        <taxon>Pezizomycotina</taxon>
        <taxon>Dothideomycetes</taxon>
        <taxon>Dothideomycetidae</taxon>
        <taxon>Mycosphaerellales</taxon>
        <taxon>Teratosphaeriaceae</taxon>
        <taxon>Elasticomyces</taxon>
    </lineage>
</organism>
<dbReference type="Pfam" id="PF20150">
    <property type="entry name" value="2EXR"/>
    <property type="match status" value="1"/>
</dbReference>
<evidence type="ECO:0000313" key="3">
    <source>
        <dbReference type="Proteomes" id="UP001310594"/>
    </source>
</evidence>
<sequence length="305" mass="35169">MSSPQADFPLFPQLPLELREEIWRFCLPNRVHELDRPLAENVYDVDEDHPAWCHLQRTSLVNGYPPLISRVCRESRAVAHETGRFLPLDQQDRIVEGEWYSDTLRHDAWRDAARDSVYLNWTRAYEVDFYYTEGDGSPLEYLAKQVSPTKGDGSMMAQYLDANFGPDYTEVSTSVYHPQDPNKERDSEALKQQSSWLVVTRVIVVHSDLQSAAATGLFGLLGDSLVQIVDCSNATRIRQYLDLAESCEQHHQVAIRQNLQQEPLNEVEQRLKWLVKRTQGSEELLSAMRPGIMFRLCTQQCDRRV</sequence>
<gene>
    <name evidence="2" type="ORF">LTR97_008672</name>
</gene>
<dbReference type="EMBL" id="JAVRQU010000014">
    <property type="protein sequence ID" value="KAK5695166.1"/>
    <property type="molecule type" value="Genomic_DNA"/>
</dbReference>
<dbReference type="PANTHER" id="PTHR35910">
    <property type="entry name" value="2EXR DOMAIN-CONTAINING PROTEIN"/>
    <property type="match status" value="1"/>
</dbReference>
<dbReference type="Proteomes" id="UP001310594">
    <property type="component" value="Unassembled WGS sequence"/>
</dbReference>
<name>A0AAN7VNI1_9PEZI</name>
<feature type="domain" description="2EXR" evidence="1">
    <location>
        <begin position="8"/>
        <end position="92"/>
    </location>
</feature>
<proteinExistence type="predicted"/>
<comment type="caution">
    <text evidence="2">The sequence shown here is derived from an EMBL/GenBank/DDBJ whole genome shotgun (WGS) entry which is preliminary data.</text>
</comment>
<evidence type="ECO:0000313" key="2">
    <source>
        <dbReference type="EMBL" id="KAK5695166.1"/>
    </source>
</evidence>
<dbReference type="PANTHER" id="PTHR35910:SF1">
    <property type="entry name" value="2EXR DOMAIN-CONTAINING PROTEIN"/>
    <property type="match status" value="1"/>
</dbReference>
<dbReference type="InterPro" id="IPR045518">
    <property type="entry name" value="2EXR"/>
</dbReference>
<accession>A0AAN7VNI1</accession>
<dbReference type="AlphaFoldDB" id="A0AAN7VNI1"/>
<evidence type="ECO:0000259" key="1">
    <source>
        <dbReference type="Pfam" id="PF20150"/>
    </source>
</evidence>
<reference evidence="2" key="1">
    <citation type="submission" date="2023-08" db="EMBL/GenBank/DDBJ databases">
        <title>Black Yeasts Isolated from many extreme environments.</title>
        <authorList>
            <person name="Coleine C."/>
            <person name="Stajich J.E."/>
            <person name="Selbmann L."/>
        </authorList>
    </citation>
    <scope>NUCLEOTIDE SEQUENCE</scope>
    <source>
        <strain evidence="2">CCFEE 5810</strain>
    </source>
</reference>
<protein>
    <recommendedName>
        <fullName evidence="1">2EXR domain-containing protein</fullName>
    </recommendedName>
</protein>